<accession>A0A0F9JAW6</accession>
<evidence type="ECO:0000313" key="2">
    <source>
        <dbReference type="EMBL" id="KKM66929.1"/>
    </source>
</evidence>
<feature type="domain" description="DUF7336" evidence="1">
    <location>
        <begin position="5"/>
        <end position="54"/>
    </location>
</feature>
<feature type="non-terminal residue" evidence="2">
    <location>
        <position position="1"/>
    </location>
</feature>
<gene>
    <name evidence="2" type="ORF">LCGC14_1476290</name>
</gene>
<organism evidence="2">
    <name type="scientific">marine sediment metagenome</name>
    <dbReference type="NCBI Taxonomy" id="412755"/>
    <lineage>
        <taxon>unclassified sequences</taxon>
        <taxon>metagenomes</taxon>
        <taxon>ecological metagenomes</taxon>
    </lineage>
</organism>
<dbReference type="Pfam" id="PF24024">
    <property type="entry name" value="DUF7336"/>
    <property type="match status" value="1"/>
</dbReference>
<proteinExistence type="predicted"/>
<comment type="caution">
    <text evidence="2">The sequence shown here is derived from an EMBL/GenBank/DDBJ whole genome shotgun (WGS) entry which is preliminary data.</text>
</comment>
<reference evidence="2" key="1">
    <citation type="journal article" date="2015" name="Nature">
        <title>Complex archaea that bridge the gap between prokaryotes and eukaryotes.</title>
        <authorList>
            <person name="Spang A."/>
            <person name="Saw J.H."/>
            <person name="Jorgensen S.L."/>
            <person name="Zaremba-Niedzwiedzka K."/>
            <person name="Martijn J."/>
            <person name="Lind A.E."/>
            <person name="van Eijk R."/>
            <person name="Schleper C."/>
            <person name="Guy L."/>
            <person name="Ettema T.J."/>
        </authorList>
    </citation>
    <scope>NUCLEOTIDE SEQUENCE</scope>
</reference>
<name>A0A0F9JAW6_9ZZZZ</name>
<dbReference type="AlphaFoldDB" id="A0A0F9JAW6"/>
<dbReference type="InterPro" id="IPR055760">
    <property type="entry name" value="DUF7336"/>
</dbReference>
<dbReference type="EMBL" id="LAZR01010442">
    <property type="protein sequence ID" value="KKM66929.1"/>
    <property type="molecule type" value="Genomic_DNA"/>
</dbReference>
<evidence type="ECO:0000259" key="1">
    <source>
        <dbReference type="Pfam" id="PF24024"/>
    </source>
</evidence>
<protein>
    <recommendedName>
        <fullName evidence="1">DUF7336 domain-containing protein</fullName>
    </recommendedName>
</protein>
<sequence length="137" mass="15742">GCQMKTIYVVTSGSYSDYSINGLFSTLEKAQAFMDKNKSELCCDQGDIEEWNLDELVKYTSKTVWFCKLGTKSGTILRERRHEKSCPPRYTSSRGDKIYVWSESSVSPEHAHKLAVEKRQEVLRLQDLAQKLARKPK</sequence>